<comment type="caution">
    <text evidence="4">The sequence shown here is derived from an EMBL/GenBank/DDBJ whole genome shotgun (WGS) entry which is preliminary data.</text>
</comment>
<gene>
    <name evidence="4" type="ORF">EQG79_27980</name>
</gene>
<feature type="domain" description="Piwi" evidence="3">
    <location>
        <begin position="436"/>
        <end position="743"/>
    </location>
</feature>
<evidence type="ECO:0000313" key="5">
    <source>
        <dbReference type="Proteomes" id="UP000290407"/>
    </source>
</evidence>
<proteinExistence type="inferred from homology"/>
<sequence length="763" mass="85788">MAITLNVAPISFNDASIDIEEFRYSEDRFNQLHNEYRTTHLIQRSEDRIQAIPIRKDAKTAGGRKGSLILSENLNVVASLANEALYRRLLERSCWITGKKPITYLVSGRNLIEDCLPEGTSLRKGLSMFARWEIDFRIQNPTGENPYVALSINVGTAPRISYSCDKLLQFGVPLTGYYVGRANLGRNPELKPRFTTVGKVTGIEDGDLLQLDDLRPGEDSPSLASKLYLEPREDVLAHCIKHIYGEHALGILERLDKRVSAFHTGPEKLKRLASALESFQAFSLELIEGIPFTIDQFLTNDINNDDLTTIGMADKPTFVFAYGGQKVSLYNDNGLQKYGPYSREGFSPSRPRICVICQASKKGQVEQIVKKFLDGIPPVEYAAGRSFEYTGLKAKYHLLGCHIEFFTTTDDSVEAYNRTTSDALRIHGTGQGAWNLALIQIDRSFRDRTDHNNPYLTTKARLIGQQVPVQEFTLEALGLPDKRVVWTLNNMSLATYAKLNGVPWLLKADRPIAHEVVFGIGSATIKEGRYGGGERMIGVTTVFTGDGNYFVSNVSSAVPEEDYFETLLDSLRTTMQNVKHDLNWQPRDTVRLIFHAFKVFKNAEAEAVKQVMSELGDYNVEFAFVHVAQDHPFLLFDKSKKDGIGYYKKGRLSPERGQYVQLTRRIMLVMLTGGAELKQPTDGLPTPVQLILHKDSTFKDLTYLAKQVVNFAAHSWRSFQPAPMPVTVFYSQLVAQMLGQLSSVPQWNPDAILNRIGTTRWFL</sequence>
<dbReference type="PROSITE" id="PS50822">
    <property type="entry name" value="PIWI"/>
    <property type="match status" value="1"/>
</dbReference>
<evidence type="ECO:0000313" key="4">
    <source>
        <dbReference type="EMBL" id="RYC66679.1"/>
    </source>
</evidence>
<dbReference type="RefSeq" id="WP_129606082.1">
    <property type="nucleotide sequence ID" value="NZ_SBLB01000012.1"/>
</dbReference>
<dbReference type="Gene3D" id="3.40.50.2300">
    <property type="match status" value="1"/>
</dbReference>
<dbReference type="Pfam" id="PF02171">
    <property type="entry name" value="Piwi"/>
    <property type="match status" value="1"/>
</dbReference>
<comment type="similarity">
    <text evidence="1">Belongs to the argonaute family. Long pAgo subfamily.</text>
</comment>
<keyword evidence="5" id="KW-1185">Reference proteome</keyword>
<dbReference type="SUPFAM" id="SSF53098">
    <property type="entry name" value="Ribonuclease H-like"/>
    <property type="match status" value="1"/>
</dbReference>
<dbReference type="EMBL" id="SBLB01000012">
    <property type="protein sequence ID" value="RYC66679.1"/>
    <property type="molecule type" value="Genomic_DNA"/>
</dbReference>
<dbReference type="AlphaFoldDB" id="A0A4Q2UIU6"/>
<dbReference type="SMART" id="SM00950">
    <property type="entry name" value="Piwi"/>
    <property type="match status" value="1"/>
</dbReference>
<organism evidence="4 5">
    <name type="scientific">Spirosoma sordidisoli</name>
    <dbReference type="NCBI Taxonomy" id="2502893"/>
    <lineage>
        <taxon>Bacteria</taxon>
        <taxon>Pseudomonadati</taxon>
        <taxon>Bacteroidota</taxon>
        <taxon>Cytophagia</taxon>
        <taxon>Cytophagales</taxon>
        <taxon>Cytophagaceae</taxon>
        <taxon>Spirosoma</taxon>
    </lineage>
</organism>
<protein>
    <recommendedName>
        <fullName evidence="2">Protein argonaute</fullName>
    </recommendedName>
</protein>
<dbReference type="Gene3D" id="3.30.420.10">
    <property type="entry name" value="Ribonuclease H-like superfamily/Ribonuclease H"/>
    <property type="match status" value="1"/>
</dbReference>
<name>A0A4Q2UIU6_9BACT</name>
<evidence type="ECO:0000256" key="1">
    <source>
        <dbReference type="ARBA" id="ARBA00035012"/>
    </source>
</evidence>
<dbReference type="GO" id="GO:0003676">
    <property type="term" value="F:nucleic acid binding"/>
    <property type="evidence" value="ECO:0007669"/>
    <property type="project" value="InterPro"/>
</dbReference>
<dbReference type="InterPro" id="IPR003165">
    <property type="entry name" value="Piwi"/>
</dbReference>
<evidence type="ECO:0000259" key="3">
    <source>
        <dbReference type="PROSITE" id="PS50822"/>
    </source>
</evidence>
<evidence type="ECO:0000256" key="2">
    <source>
        <dbReference type="ARBA" id="ARBA00035032"/>
    </source>
</evidence>
<reference evidence="4 5" key="1">
    <citation type="submission" date="2019-01" db="EMBL/GenBank/DDBJ databases">
        <title>Spirosoma flava sp. nov., a propanil-degrading bacterium isolated from herbicide-contaminated soil.</title>
        <authorList>
            <person name="Zhang L."/>
            <person name="Jiang J.-D."/>
        </authorList>
    </citation>
    <scope>NUCLEOTIDE SEQUENCE [LARGE SCALE GENOMIC DNA]</scope>
    <source>
        <strain evidence="4 5">TY50</strain>
    </source>
</reference>
<dbReference type="CDD" id="cd04659">
    <property type="entry name" value="Piwi_piwi-like_ProArk"/>
    <property type="match status" value="1"/>
</dbReference>
<dbReference type="InterPro" id="IPR036397">
    <property type="entry name" value="RNaseH_sf"/>
</dbReference>
<accession>A0A4Q2UIU6</accession>
<dbReference type="InterPro" id="IPR012337">
    <property type="entry name" value="RNaseH-like_sf"/>
</dbReference>
<dbReference type="Proteomes" id="UP000290407">
    <property type="component" value="Unassembled WGS sequence"/>
</dbReference>